<dbReference type="EMBL" id="CP001407">
    <property type="protein sequence ID" value="ACO31112.1"/>
    <property type="molecule type" value="Genomic_DNA"/>
</dbReference>
<feature type="transmembrane region" description="Helical" evidence="1">
    <location>
        <begin position="20"/>
        <end position="37"/>
    </location>
</feature>
<evidence type="ECO:0000313" key="2">
    <source>
        <dbReference type="EMBL" id="ACO31081.1"/>
    </source>
</evidence>
<dbReference type="AlphaFoldDB" id="A0A125U5D6"/>
<sequence>MKTLSFKEVELEDLNVWDMIGYGLGAGALAGGAILVLT</sequence>
<dbReference type="PATRIC" id="fig|572264.18.peg.1261"/>
<protein>
    <submittedName>
        <fullName evidence="3">Uncharacterized protein</fullName>
    </submittedName>
</protein>
<proteinExistence type="predicted"/>
<accession>A0A125U5D6</accession>
<reference evidence="3" key="2">
    <citation type="submission" date="2009-11" db="EMBL/GenBank/DDBJ databases">
        <authorList>
            <person name="Cheng L."/>
            <person name="Ding M."/>
        </authorList>
    </citation>
    <scope>NUCLEOTIDE SEQUENCE</scope>
    <source>
        <strain evidence="3">03BB102</strain>
    </source>
</reference>
<dbReference type="EMBL" id="CP001407">
    <property type="protein sequence ID" value="ACO31081.1"/>
    <property type="molecule type" value="Genomic_DNA"/>
</dbReference>
<evidence type="ECO:0000256" key="1">
    <source>
        <dbReference type="SAM" id="Phobius"/>
    </source>
</evidence>
<gene>
    <name evidence="2" type="ordered locus">BCA_1308</name>
    <name evidence="3" type="ordered locus">BCA_1309</name>
</gene>
<evidence type="ECO:0000313" key="3">
    <source>
        <dbReference type="EMBL" id="ACO31112.1"/>
    </source>
</evidence>
<keyword evidence="1" id="KW-0812">Transmembrane</keyword>
<organism evidence="3 4">
    <name type="scientific">Bacillus cereus (strain 03BB102)</name>
    <dbReference type="NCBI Taxonomy" id="572264"/>
    <lineage>
        <taxon>Bacteria</taxon>
        <taxon>Bacillati</taxon>
        <taxon>Bacillota</taxon>
        <taxon>Bacilli</taxon>
        <taxon>Bacillales</taxon>
        <taxon>Bacillaceae</taxon>
        <taxon>Bacillus</taxon>
        <taxon>Bacillus cereus group</taxon>
    </lineage>
</organism>
<evidence type="ECO:0000313" key="4">
    <source>
        <dbReference type="Proteomes" id="UP000002210"/>
    </source>
</evidence>
<reference evidence="3 4" key="1">
    <citation type="submission" date="2009-02" db="EMBL/GenBank/DDBJ databases">
        <title>Genome sequence of Bacillus cereus 03BB102.</title>
        <authorList>
            <person name="Dodson R.J."/>
            <person name="Jackson P."/>
            <person name="Munk A.C."/>
            <person name="Brettin T."/>
            <person name="Bruce D."/>
            <person name="Detter C."/>
            <person name="Tapia R."/>
            <person name="Han C."/>
            <person name="Sutton G."/>
            <person name="Sims D."/>
        </authorList>
    </citation>
    <scope>NUCLEOTIDE SEQUENCE [LARGE SCALE GENOMIC DNA]</scope>
    <source>
        <strain evidence="3 4">03BB102</strain>
    </source>
</reference>
<keyword evidence="1" id="KW-0472">Membrane</keyword>
<dbReference type="KEGG" id="bcx:BCA_1309"/>
<dbReference type="KEGG" id="bcx:BCA_1308"/>
<keyword evidence="1" id="KW-1133">Transmembrane helix</keyword>
<name>A0A125U5D6_BACC3</name>
<dbReference type="Proteomes" id="UP000002210">
    <property type="component" value="Chromosome"/>
</dbReference>